<evidence type="ECO:0000256" key="1">
    <source>
        <dbReference type="SAM" id="Phobius"/>
    </source>
</evidence>
<keyword evidence="1" id="KW-1133">Transmembrane helix</keyword>
<protein>
    <submittedName>
        <fullName evidence="2">Uncharacterized protein</fullName>
    </submittedName>
</protein>
<dbReference type="EMBL" id="CAJVPA010000044">
    <property type="protein sequence ID" value="CAG8261210.1"/>
    <property type="molecule type" value="Genomic_DNA"/>
</dbReference>
<feature type="transmembrane region" description="Helical" evidence="1">
    <location>
        <begin position="20"/>
        <end position="49"/>
    </location>
</feature>
<evidence type="ECO:0000313" key="3">
    <source>
        <dbReference type="Proteomes" id="UP001152646"/>
    </source>
</evidence>
<organism evidence="2 3">
    <name type="scientific">Penicillium salamii</name>
    <dbReference type="NCBI Taxonomy" id="1612424"/>
    <lineage>
        <taxon>Eukaryota</taxon>
        <taxon>Fungi</taxon>
        <taxon>Dikarya</taxon>
        <taxon>Ascomycota</taxon>
        <taxon>Pezizomycotina</taxon>
        <taxon>Eurotiomycetes</taxon>
        <taxon>Eurotiomycetidae</taxon>
        <taxon>Eurotiales</taxon>
        <taxon>Aspergillaceae</taxon>
        <taxon>Penicillium</taxon>
    </lineage>
</organism>
<dbReference type="Proteomes" id="UP001152646">
    <property type="component" value="Unassembled WGS sequence"/>
</dbReference>
<reference evidence="2" key="1">
    <citation type="submission" date="2021-07" db="EMBL/GenBank/DDBJ databases">
        <authorList>
            <person name="Branca A.L. A."/>
        </authorList>
    </citation>
    <scope>NUCLEOTIDE SEQUENCE</scope>
</reference>
<evidence type="ECO:0000313" key="2">
    <source>
        <dbReference type="EMBL" id="CAG8261210.1"/>
    </source>
</evidence>
<sequence>MLGSELVRRRDKKILNINCILLGCIHFDDVIGFLSLSLAPRFFFLFLLYN</sequence>
<comment type="caution">
    <text evidence="2">The sequence shown here is derived from an EMBL/GenBank/DDBJ whole genome shotgun (WGS) entry which is preliminary data.</text>
</comment>
<proteinExistence type="predicted"/>
<name>A0A9W4ICS9_9EURO</name>
<accession>A0A9W4ICS9</accession>
<dbReference type="AlphaFoldDB" id="A0A9W4ICS9"/>
<keyword evidence="1" id="KW-0472">Membrane</keyword>
<gene>
    <name evidence="2" type="ORF">PSALAMII_LOCUS1007</name>
</gene>
<keyword evidence="1" id="KW-0812">Transmembrane</keyword>